<organism evidence="1 2">
    <name type="scientific">Streptomyces lichenis</name>
    <dbReference type="NCBI Taxonomy" id="2306967"/>
    <lineage>
        <taxon>Bacteria</taxon>
        <taxon>Bacillati</taxon>
        <taxon>Actinomycetota</taxon>
        <taxon>Actinomycetes</taxon>
        <taxon>Kitasatosporales</taxon>
        <taxon>Streptomycetaceae</taxon>
        <taxon>Streptomyces</taxon>
    </lineage>
</organism>
<reference evidence="1 2" key="1">
    <citation type="submission" date="2022-04" db="EMBL/GenBank/DDBJ databases">
        <title>Streptomyces sp. nov. LCR6-01 isolated from Lichen of Dirinaria sp.</title>
        <authorList>
            <person name="Kanchanasin P."/>
            <person name="Tanasupawat S."/>
            <person name="Phongsopitanun W."/>
        </authorList>
    </citation>
    <scope>NUCLEOTIDE SEQUENCE [LARGE SCALE GENOMIC DNA]</scope>
    <source>
        <strain evidence="1 2">LCR6-01</strain>
    </source>
</reference>
<dbReference type="EMBL" id="JALPTH010000008">
    <property type="protein sequence ID" value="MCK8677988.1"/>
    <property type="molecule type" value="Genomic_DNA"/>
</dbReference>
<accession>A0ABT0I9K9</accession>
<evidence type="ECO:0000313" key="2">
    <source>
        <dbReference type="Proteomes" id="UP001522868"/>
    </source>
</evidence>
<protein>
    <submittedName>
        <fullName evidence="1">Uncharacterized protein</fullName>
    </submittedName>
</protein>
<comment type="caution">
    <text evidence="1">The sequence shown here is derived from an EMBL/GenBank/DDBJ whole genome shotgun (WGS) entry which is preliminary data.</text>
</comment>
<evidence type="ECO:0000313" key="1">
    <source>
        <dbReference type="EMBL" id="MCK8677988.1"/>
    </source>
</evidence>
<name>A0ABT0I9K9_9ACTN</name>
<gene>
    <name evidence="1" type="ORF">M1O15_11395</name>
</gene>
<dbReference type="RefSeq" id="WP_248633448.1">
    <property type="nucleotide sequence ID" value="NZ_JALPTH010000008.1"/>
</dbReference>
<proteinExistence type="predicted"/>
<dbReference type="Proteomes" id="UP001522868">
    <property type="component" value="Unassembled WGS sequence"/>
</dbReference>
<sequence>MAELSESTRRHLQLLVGVVRRAYEAIGAGELRAYIDSALAPCDRVLTGPPLTGLPALLVPAGLCQWLIVLVMGREAFAAAFPGPDHWSPPRRSQ</sequence>
<keyword evidence="2" id="KW-1185">Reference proteome</keyword>